<protein>
    <submittedName>
        <fullName evidence="1">Glyoxalase</fullName>
    </submittedName>
</protein>
<accession>A0A7M1SRX9</accession>
<dbReference type="AlphaFoldDB" id="A0A7M1SRX9"/>
<dbReference type="KEGG" id="halt:IM660_11585"/>
<dbReference type="EMBL" id="CP063169">
    <property type="protein sequence ID" value="QOR69343.1"/>
    <property type="molecule type" value="Genomic_DNA"/>
</dbReference>
<dbReference type="PANTHER" id="PTHR36503:SF1">
    <property type="entry name" value="BLR2520 PROTEIN"/>
    <property type="match status" value="1"/>
</dbReference>
<evidence type="ECO:0000313" key="2">
    <source>
        <dbReference type="Proteomes" id="UP000593758"/>
    </source>
</evidence>
<dbReference type="PANTHER" id="PTHR36503">
    <property type="entry name" value="BLR2520 PROTEIN"/>
    <property type="match status" value="1"/>
</dbReference>
<dbReference type="Proteomes" id="UP000593758">
    <property type="component" value="Chromosome"/>
</dbReference>
<sequence length="207" mass="21349">MTALMSLTLGCENPEPTRALCQALGVADRVSAAHSDEPTTGFRGFSLSLVAPSRGHVDALLQVALDGGASVLQPASTSFWGYGAIVASPDGAIWKFASSSKKDTGEAVPEFDNLVVLLGVDDVKASKRFYISQGMHAGRSFGGKYAELGGTDGGLTLAVYPRKTAAKEVGADPAGSGSHRVVLGSDGPAFTDPDGFVWEPAGMTSER</sequence>
<reference evidence="1 2" key="1">
    <citation type="submission" date="2020-10" db="EMBL/GenBank/DDBJ databases">
        <title>Haloactinobacterium sp. RN3S43, a bacterium isolated from saline soil.</title>
        <authorList>
            <person name="Sun J.-Q."/>
        </authorList>
    </citation>
    <scope>NUCLEOTIDE SEQUENCE [LARGE SCALE GENOMIC DNA]</scope>
    <source>
        <strain evidence="1 2">RN3S43</strain>
    </source>
</reference>
<dbReference type="RefSeq" id="WP_193495660.1">
    <property type="nucleotide sequence ID" value="NZ_CP063169.1"/>
</dbReference>
<organism evidence="1 2">
    <name type="scientific">Ruania alkalisoli</name>
    <dbReference type="NCBI Taxonomy" id="2779775"/>
    <lineage>
        <taxon>Bacteria</taxon>
        <taxon>Bacillati</taxon>
        <taxon>Actinomycetota</taxon>
        <taxon>Actinomycetes</taxon>
        <taxon>Micrococcales</taxon>
        <taxon>Ruaniaceae</taxon>
        <taxon>Ruania</taxon>
    </lineage>
</organism>
<gene>
    <name evidence="1" type="ORF">IM660_11585</name>
</gene>
<dbReference type="Gene3D" id="3.10.180.10">
    <property type="entry name" value="2,3-Dihydroxybiphenyl 1,2-Dioxygenase, domain 1"/>
    <property type="match status" value="2"/>
</dbReference>
<dbReference type="SUPFAM" id="SSF54593">
    <property type="entry name" value="Glyoxalase/Bleomycin resistance protein/Dihydroxybiphenyl dioxygenase"/>
    <property type="match status" value="1"/>
</dbReference>
<keyword evidence="2" id="KW-1185">Reference proteome</keyword>
<dbReference type="InterPro" id="IPR029068">
    <property type="entry name" value="Glyas_Bleomycin-R_OHBP_Dase"/>
</dbReference>
<name>A0A7M1SRX9_9MICO</name>
<proteinExistence type="predicted"/>
<evidence type="ECO:0000313" key="1">
    <source>
        <dbReference type="EMBL" id="QOR69343.1"/>
    </source>
</evidence>